<organism evidence="1 2">
    <name type="scientific">Reichenbachiella ulvae</name>
    <dbReference type="NCBI Taxonomy" id="2980104"/>
    <lineage>
        <taxon>Bacteria</taxon>
        <taxon>Pseudomonadati</taxon>
        <taxon>Bacteroidota</taxon>
        <taxon>Cytophagia</taxon>
        <taxon>Cytophagales</taxon>
        <taxon>Reichenbachiellaceae</taxon>
        <taxon>Reichenbachiella</taxon>
    </lineage>
</organism>
<dbReference type="Pfam" id="PF02585">
    <property type="entry name" value="PIG-L"/>
    <property type="match status" value="1"/>
</dbReference>
<dbReference type="PANTHER" id="PTHR12993:SF30">
    <property type="entry name" value="N-ACETYL-ALPHA-D-GLUCOSAMINYL L-MALATE DEACETYLASE 1"/>
    <property type="match status" value="1"/>
</dbReference>
<dbReference type="NCBIfam" id="TIGR04001">
    <property type="entry name" value="thiol_BshB1"/>
    <property type="match status" value="1"/>
</dbReference>
<protein>
    <submittedName>
        <fullName evidence="1">Bacillithiol biosynthesis deacetylase BshB1</fullName>
    </submittedName>
</protein>
<sequence length="238" mass="26658">MKLDVLVFAAHPDDSELSCGGTILSLIAQGKKVGVVDFTRGEMGTRGTPEIRDAEAAAAAEILGLTVRDNLGFQDVFFSHDDEHAIEVVKKIRQYQPDIILANAIEDRHPDHGKAASLVKRAFFLAGLKKLETELDGEPQENWYPKNLYHYIQTEYMKPDFVVDVSEHWEKRMEAVKAFKSQFFDPNGEASNTLISTPEFMELLEARGKEMGMSIRVKYGEGFVCDRMLGVSDLSSLL</sequence>
<dbReference type="InterPro" id="IPR023842">
    <property type="entry name" value="Bacillithiol_biosynth_BshB1"/>
</dbReference>
<name>A0ABT3CSM7_9BACT</name>
<evidence type="ECO:0000313" key="1">
    <source>
        <dbReference type="EMBL" id="MCV9386499.1"/>
    </source>
</evidence>
<reference evidence="1 2" key="1">
    <citation type="submission" date="2022-10" db="EMBL/GenBank/DDBJ databases">
        <title>Comparative genomics and taxonomic characterization of three novel marine species of genus Reichenbachiella exhibiting antioxidant and polysaccharide degradation activities.</title>
        <authorList>
            <person name="Muhammad N."/>
            <person name="Lee Y.-J."/>
            <person name="Ko J."/>
            <person name="Kim S.-G."/>
        </authorList>
    </citation>
    <scope>NUCLEOTIDE SEQUENCE [LARGE SCALE GENOMIC DNA]</scope>
    <source>
        <strain evidence="1 2">ABR2-5</strain>
    </source>
</reference>
<keyword evidence="2" id="KW-1185">Reference proteome</keyword>
<dbReference type="SUPFAM" id="SSF102588">
    <property type="entry name" value="LmbE-like"/>
    <property type="match status" value="1"/>
</dbReference>
<dbReference type="Gene3D" id="3.40.50.10320">
    <property type="entry name" value="LmbE-like"/>
    <property type="match status" value="1"/>
</dbReference>
<dbReference type="PANTHER" id="PTHR12993">
    <property type="entry name" value="N-ACETYLGLUCOSAMINYL-PHOSPHATIDYLINOSITOL DE-N-ACETYLASE-RELATED"/>
    <property type="match status" value="1"/>
</dbReference>
<dbReference type="InterPro" id="IPR024078">
    <property type="entry name" value="LmbE-like_dom_sf"/>
</dbReference>
<comment type="caution">
    <text evidence="1">The sequence shown here is derived from an EMBL/GenBank/DDBJ whole genome shotgun (WGS) entry which is preliminary data.</text>
</comment>
<accession>A0ABT3CSM7</accession>
<gene>
    <name evidence="1" type="primary">bshB1</name>
    <name evidence="1" type="ORF">N7U62_07490</name>
</gene>
<proteinExistence type="predicted"/>
<evidence type="ECO:0000313" key="2">
    <source>
        <dbReference type="Proteomes" id="UP001300692"/>
    </source>
</evidence>
<dbReference type="EMBL" id="JAOYOD010000001">
    <property type="protein sequence ID" value="MCV9386499.1"/>
    <property type="molecule type" value="Genomic_DNA"/>
</dbReference>
<dbReference type="Proteomes" id="UP001300692">
    <property type="component" value="Unassembled WGS sequence"/>
</dbReference>
<dbReference type="RefSeq" id="WP_264137298.1">
    <property type="nucleotide sequence ID" value="NZ_JAOYOD010000001.1"/>
</dbReference>
<dbReference type="InterPro" id="IPR003737">
    <property type="entry name" value="GlcNAc_PI_deacetylase-related"/>
</dbReference>